<evidence type="ECO:0000313" key="3">
    <source>
        <dbReference type="Proteomes" id="UP000248646"/>
    </source>
</evidence>
<gene>
    <name evidence="2" type="ORF">C7437_103103</name>
</gene>
<dbReference type="AlphaFoldDB" id="A0A2W7MQC6"/>
<dbReference type="Proteomes" id="UP000248646">
    <property type="component" value="Unassembled WGS sequence"/>
</dbReference>
<proteinExistence type="predicted"/>
<organism evidence="2 3">
    <name type="scientific">Psychrobacillus insolitus</name>
    <dbReference type="NCBI Taxonomy" id="1461"/>
    <lineage>
        <taxon>Bacteria</taxon>
        <taxon>Bacillati</taxon>
        <taxon>Bacillota</taxon>
        <taxon>Bacilli</taxon>
        <taxon>Bacillales</taxon>
        <taxon>Bacillaceae</taxon>
        <taxon>Psychrobacillus</taxon>
    </lineage>
</organism>
<evidence type="ECO:0000313" key="2">
    <source>
        <dbReference type="EMBL" id="PZX04854.1"/>
    </source>
</evidence>
<keyword evidence="3" id="KW-1185">Reference proteome</keyword>
<feature type="coiled-coil region" evidence="1">
    <location>
        <begin position="12"/>
        <end position="39"/>
    </location>
</feature>
<sequence length="173" mass="19560">MADIRGIDITKLKAEEDAKLKLNESIKELTQKQKVLMEEVQLYAKLDEAKNSLFNVIEGNLKMQGFIVDRQGTYKILATYGKAEVSAKSTNYEVDILEGTKLVETILISEKSNLNATTVSFTSSQKSLETIELENKILILQSSIDSMENFSVYYHLNEEIKETPEDVVNAIFK</sequence>
<dbReference type="EMBL" id="QKZI01000003">
    <property type="protein sequence ID" value="PZX04854.1"/>
    <property type="molecule type" value="Genomic_DNA"/>
</dbReference>
<comment type="caution">
    <text evidence="2">The sequence shown here is derived from an EMBL/GenBank/DDBJ whole genome shotgun (WGS) entry which is preliminary data.</text>
</comment>
<name>A0A2W7MQC6_9BACI</name>
<protein>
    <submittedName>
        <fullName evidence="2">Uncharacterized protein</fullName>
    </submittedName>
</protein>
<reference evidence="2 3" key="1">
    <citation type="submission" date="2018-06" db="EMBL/GenBank/DDBJ databases">
        <title>Genomic Encyclopedia of Type Strains, Phase IV (KMG-IV): sequencing the most valuable type-strain genomes for metagenomic binning, comparative biology and taxonomic classification.</title>
        <authorList>
            <person name="Goeker M."/>
        </authorList>
    </citation>
    <scope>NUCLEOTIDE SEQUENCE [LARGE SCALE GENOMIC DNA]</scope>
    <source>
        <strain evidence="2 3">DSM 5</strain>
    </source>
</reference>
<evidence type="ECO:0000256" key="1">
    <source>
        <dbReference type="SAM" id="Coils"/>
    </source>
</evidence>
<accession>A0A2W7MQC6</accession>
<keyword evidence="1" id="KW-0175">Coiled coil</keyword>
<dbReference type="RefSeq" id="WP_111439509.1">
    <property type="nucleotide sequence ID" value="NZ_QKZI01000003.1"/>
</dbReference>